<sequence>MHETPILIIVLSLVFVFSTQSCAVEVGGELKVLLSGVLQDDGSLDSEVIESLNLEFFLPRIANNEIRYEFKIDKPLQDLQEGEELSYFAKKLYLKHRFDGFHLTLGRQPVSWSFGSLLNPVDYTLGSVALDEENNSKYTDALEMYIPLNWNSSLAIVSSFPAGFSSDFDKMKWGIRTRVGVSGYDLTINYVREPELIFDENPFNDIITGVSSVIPKKRAGFTIKGDLKDLGVYGSYGHYFDEGVDGSNSYLLGVDYSYNLNYYTTVNMQLEYLAIELNSLETVQDLLSGVDILNERINLLTGSMTYPIDDFSSISLTTMLNLDDSSFVLIPGYQSTLPGNLDLDISSSIFLGEEDSLFRAKGLMPKAVTTISLSYPF</sequence>
<reference evidence="1" key="1">
    <citation type="submission" date="2019-12" db="EMBL/GenBank/DDBJ databases">
        <authorList>
            <person name="zhang j."/>
            <person name="sun C.M."/>
        </authorList>
    </citation>
    <scope>NUCLEOTIDE SEQUENCE</scope>
    <source>
        <strain evidence="1">NS-1</strain>
    </source>
</reference>
<gene>
    <name evidence="1" type="ORF">GM661_08860</name>
</gene>
<organism evidence="1 2">
    <name type="scientific">Iocasia fonsfrigidae</name>
    <dbReference type="NCBI Taxonomy" id="2682810"/>
    <lineage>
        <taxon>Bacteria</taxon>
        <taxon>Bacillati</taxon>
        <taxon>Bacillota</taxon>
        <taxon>Clostridia</taxon>
        <taxon>Halanaerobiales</taxon>
        <taxon>Halanaerobiaceae</taxon>
        <taxon>Iocasia</taxon>
    </lineage>
</organism>
<name>A0A8A7K8K0_9FIRM</name>
<dbReference type="RefSeq" id="WP_230869658.1">
    <property type="nucleotide sequence ID" value="NZ_CP046640.1"/>
</dbReference>
<dbReference type="KEGG" id="ifn:GM661_08860"/>
<dbReference type="AlphaFoldDB" id="A0A8A7K8K0"/>
<dbReference type="Proteomes" id="UP000665020">
    <property type="component" value="Chromosome"/>
</dbReference>
<evidence type="ECO:0000313" key="1">
    <source>
        <dbReference type="EMBL" id="QTL98076.1"/>
    </source>
</evidence>
<proteinExistence type="predicted"/>
<protein>
    <submittedName>
        <fullName evidence="1">Uncharacterized protein</fullName>
    </submittedName>
</protein>
<accession>A0A8A7K8K0</accession>
<evidence type="ECO:0000313" key="2">
    <source>
        <dbReference type="Proteomes" id="UP000665020"/>
    </source>
</evidence>
<keyword evidence="2" id="KW-1185">Reference proteome</keyword>
<dbReference type="EMBL" id="CP046640">
    <property type="protein sequence ID" value="QTL98076.1"/>
    <property type="molecule type" value="Genomic_DNA"/>
</dbReference>